<dbReference type="Gene3D" id="3.80.10.10">
    <property type="entry name" value="Ribonuclease Inhibitor"/>
    <property type="match status" value="1"/>
</dbReference>
<keyword evidence="2" id="KW-1185">Reference proteome</keyword>
<accession>W7XDW2</accession>
<dbReference type="RefSeq" id="XP_012656446.1">
    <property type="nucleotide sequence ID" value="XM_012800992.1"/>
</dbReference>
<dbReference type="KEGG" id="tet:TTHERM_001523409"/>
<sequence>MNSIQIDQNSLSELSSNLSKLTILEYLTLNLESNNIKDEGAIGLSQAILQLLEQNNCQQYLRPIKFRKYCQILKFFTQLQLDK</sequence>
<evidence type="ECO:0008006" key="3">
    <source>
        <dbReference type="Google" id="ProtNLM"/>
    </source>
</evidence>
<feature type="non-terminal residue" evidence="1">
    <location>
        <position position="1"/>
    </location>
</feature>
<dbReference type="InParanoid" id="W7XDW2"/>
<dbReference type="GeneID" id="24442421"/>
<evidence type="ECO:0000313" key="1">
    <source>
        <dbReference type="EMBL" id="EWS71019.1"/>
    </source>
</evidence>
<dbReference type="Proteomes" id="UP000009168">
    <property type="component" value="Unassembled WGS sequence"/>
</dbReference>
<dbReference type="SUPFAM" id="SSF52047">
    <property type="entry name" value="RNI-like"/>
    <property type="match status" value="1"/>
</dbReference>
<protein>
    <recommendedName>
        <fullName evidence="3">Kinase domain protein</fullName>
    </recommendedName>
</protein>
<proteinExistence type="predicted"/>
<name>W7XDW2_TETTS</name>
<dbReference type="AlphaFoldDB" id="W7XDW2"/>
<reference evidence="2" key="1">
    <citation type="journal article" date="2006" name="PLoS Biol.">
        <title>Macronuclear genome sequence of the ciliate Tetrahymena thermophila, a model eukaryote.</title>
        <authorList>
            <person name="Eisen J.A."/>
            <person name="Coyne R.S."/>
            <person name="Wu M."/>
            <person name="Wu D."/>
            <person name="Thiagarajan M."/>
            <person name="Wortman J.R."/>
            <person name="Badger J.H."/>
            <person name="Ren Q."/>
            <person name="Amedeo P."/>
            <person name="Jones K.M."/>
            <person name="Tallon L.J."/>
            <person name="Delcher A.L."/>
            <person name="Salzberg S.L."/>
            <person name="Silva J.C."/>
            <person name="Haas B.J."/>
            <person name="Majoros W.H."/>
            <person name="Farzad M."/>
            <person name="Carlton J.M."/>
            <person name="Smith R.K. Jr."/>
            <person name="Garg J."/>
            <person name="Pearlman R.E."/>
            <person name="Karrer K.M."/>
            <person name="Sun L."/>
            <person name="Manning G."/>
            <person name="Elde N.C."/>
            <person name="Turkewitz A.P."/>
            <person name="Asai D.J."/>
            <person name="Wilkes D.E."/>
            <person name="Wang Y."/>
            <person name="Cai H."/>
            <person name="Collins K."/>
            <person name="Stewart B.A."/>
            <person name="Lee S.R."/>
            <person name="Wilamowska K."/>
            <person name="Weinberg Z."/>
            <person name="Ruzzo W.L."/>
            <person name="Wloga D."/>
            <person name="Gaertig J."/>
            <person name="Frankel J."/>
            <person name="Tsao C.-C."/>
            <person name="Gorovsky M.A."/>
            <person name="Keeling P.J."/>
            <person name="Waller R.F."/>
            <person name="Patron N.J."/>
            <person name="Cherry J.M."/>
            <person name="Stover N.A."/>
            <person name="Krieger C.J."/>
            <person name="del Toro C."/>
            <person name="Ryder H.F."/>
            <person name="Williamson S.C."/>
            <person name="Barbeau R.A."/>
            <person name="Hamilton E.P."/>
            <person name="Orias E."/>
        </authorList>
    </citation>
    <scope>NUCLEOTIDE SEQUENCE [LARGE SCALE GENOMIC DNA]</scope>
    <source>
        <strain evidence="2">SB210</strain>
    </source>
</reference>
<dbReference type="InterPro" id="IPR032675">
    <property type="entry name" value="LRR_dom_sf"/>
</dbReference>
<dbReference type="EMBL" id="GG662231">
    <property type="protein sequence ID" value="EWS71019.1"/>
    <property type="molecule type" value="Genomic_DNA"/>
</dbReference>
<evidence type="ECO:0000313" key="2">
    <source>
        <dbReference type="Proteomes" id="UP000009168"/>
    </source>
</evidence>
<organism evidence="1 2">
    <name type="scientific">Tetrahymena thermophila (strain SB210)</name>
    <dbReference type="NCBI Taxonomy" id="312017"/>
    <lineage>
        <taxon>Eukaryota</taxon>
        <taxon>Sar</taxon>
        <taxon>Alveolata</taxon>
        <taxon>Ciliophora</taxon>
        <taxon>Intramacronucleata</taxon>
        <taxon>Oligohymenophorea</taxon>
        <taxon>Hymenostomatida</taxon>
        <taxon>Tetrahymenina</taxon>
        <taxon>Tetrahymenidae</taxon>
        <taxon>Tetrahymena</taxon>
    </lineage>
</organism>
<gene>
    <name evidence="1" type="ORF">TTHERM_001523409</name>
</gene>